<dbReference type="EMBL" id="JQSG02000001">
    <property type="protein sequence ID" value="OBS10466.1"/>
    <property type="molecule type" value="Genomic_DNA"/>
</dbReference>
<keyword evidence="2" id="KW-1185">Reference proteome</keyword>
<gene>
    <name evidence="1" type="ORF">Thpro_020182</name>
</gene>
<reference evidence="1 2" key="1">
    <citation type="journal article" date="2014" name="Genome Announc.">
        <title>Draft Genome Sequence of the Iron-Oxidizing, Acidophilic, and Halotolerant 'Thiobacillus prosperus' Type Strain DSM 5130.</title>
        <authorList>
            <person name="Ossandon F.J."/>
            <person name="Cardenas J.P."/>
            <person name="Corbett M."/>
            <person name="Quatrini R."/>
            <person name="Holmes D.S."/>
            <person name="Watkin E."/>
        </authorList>
    </citation>
    <scope>NUCLEOTIDE SEQUENCE [LARGE SCALE GENOMIC DNA]</scope>
    <source>
        <strain evidence="1 2">DSM 5130</strain>
    </source>
</reference>
<name>A0A1A6C7C7_9GAMM</name>
<dbReference type="AlphaFoldDB" id="A0A1A6C7C7"/>
<comment type="caution">
    <text evidence="1">The sequence shown here is derived from an EMBL/GenBank/DDBJ whole genome shotgun (WGS) entry which is preliminary data.</text>
</comment>
<protein>
    <submittedName>
        <fullName evidence="1">Uncharacterized protein</fullName>
    </submittedName>
</protein>
<proteinExistence type="predicted"/>
<organism evidence="1 2">
    <name type="scientific">Acidihalobacter prosperus</name>
    <dbReference type="NCBI Taxonomy" id="160660"/>
    <lineage>
        <taxon>Bacteria</taxon>
        <taxon>Pseudomonadati</taxon>
        <taxon>Pseudomonadota</taxon>
        <taxon>Gammaproteobacteria</taxon>
        <taxon>Chromatiales</taxon>
        <taxon>Ectothiorhodospiraceae</taxon>
        <taxon>Acidihalobacter</taxon>
    </lineage>
</organism>
<evidence type="ECO:0000313" key="1">
    <source>
        <dbReference type="EMBL" id="OBS10466.1"/>
    </source>
</evidence>
<dbReference type="Proteomes" id="UP000029273">
    <property type="component" value="Unassembled WGS sequence"/>
</dbReference>
<accession>A0A1A6C7C7</accession>
<evidence type="ECO:0000313" key="2">
    <source>
        <dbReference type="Proteomes" id="UP000029273"/>
    </source>
</evidence>
<sequence>MHHPLFLVNHIRILPVVDATVSARASPGYPPGTDSTATI</sequence>